<comment type="caution">
    <text evidence="10">The sequence shown here is derived from an EMBL/GenBank/DDBJ whole genome shotgun (WGS) entry which is preliminary data.</text>
</comment>
<evidence type="ECO:0000256" key="3">
    <source>
        <dbReference type="ARBA" id="ARBA00022771"/>
    </source>
</evidence>
<accession>A0ABQ7ZRL8</accession>
<gene>
    <name evidence="10" type="ORF">HID58_058997</name>
</gene>
<proteinExistence type="inferred from homology"/>
<evidence type="ECO:0000256" key="6">
    <source>
        <dbReference type="ARBA" id="ARBA00023163"/>
    </source>
</evidence>
<dbReference type="EMBL" id="JAGKQM010000014">
    <property type="protein sequence ID" value="KAH0882901.1"/>
    <property type="molecule type" value="Genomic_DNA"/>
</dbReference>
<evidence type="ECO:0000259" key="9">
    <source>
        <dbReference type="Pfam" id="PF23320"/>
    </source>
</evidence>
<evidence type="ECO:0000256" key="7">
    <source>
        <dbReference type="SAM" id="MobiDB-lite"/>
    </source>
</evidence>
<evidence type="ECO:0000259" key="8">
    <source>
        <dbReference type="Pfam" id="PF09733"/>
    </source>
</evidence>
<comment type="similarity">
    <text evidence="1">Belongs to the VEFS (VRN2-EMF2-FIS2-SU(Z)12) family.</text>
</comment>
<keyword evidence="3" id="KW-0863">Zinc-finger</keyword>
<keyword evidence="2" id="KW-0479">Metal-binding</keyword>
<evidence type="ECO:0000313" key="11">
    <source>
        <dbReference type="Proteomes" id="UP000824890"/>
    </source>
</evidence>
<feature type="domain" description="Polycomb protein SUZ12-like zinc finger" evidence="9">
    <location>
        <begin position="62"/>
        <end position="126"/>
    </location>
</feature>
<dbReference type="PANTHER" id="PTHR22597">
    <property type="entry name" value="POLYCOMB GROUP PROTEIN"/>
    <property type="match status" value="1"/>
</dbReference>
<keyword evidence="11" id="KW-1185">Reference proteome</keyword>
<evidence type="ECO:0000256" key="5">
    <source>
        <dbReference type="ARBA" id="ARBA00023015"/>
    </source>
</evidence>
<dbReference type="InterPro" id="IPR057540">
    <property type="entry name" value="Znf_SUZ12"/>
</dbReference>
<feature type="region of interest" description="Disordered" evidence="7">
    <location>
        <begin position="427"/>
        <end position="468"/>
    </location>
</feature>
<feature type="region of interest" description="Disordered" evidence="7">
    <location>
        <begin position="218"/>
        <end position="238"/>
    </location>
</feature>
<feature type="compositionally biased region" description="Basic residues" evidence="7">
    <location>
        <begin position="433"/>
        <end position="442"/>
    </location>
</feature>
<evidence type="ECO:0000256" key="2">
    <source>
        <dbReference type="ARBA" id="ARBA00022723"/>
    </source>
</evidence>
<keyword evidence="4" id="KW-0862">Zinc</keyword>
<evidence type="ECO:0008006" key="12">
    <source>
        <dbReference type="Google" id="ProtNLM"/>
    </source>
</evidence>
<sequence length="468" mass="52513">MAGVRPLTEEEKELMSLYGKPITVYDILQAFSQDKPRFLPRCLSYKIQAKKNKMANLGGIAIYNYMNCNNIILKSQVVERTSCPFCPMKCGSLKGVKHHLMSSHALFDFNFRLSENGHPNFDVSVKPDAFTNGVLTYDLEEHNRVNIYLYRSKSRMRGQRAGPKGRKCCKIFEKYSEDVPRDKANEISHVNGDNIPSSLARTRLSGQTSDIQTITQPEIGQSSKAKGPRAIGRKRLNPQRVGAERTDLLRSRQFYHSKTLQVPMTLEEVLSDADSDNEDDQEFKDFQERMKIDRLVDASDEEKRFMWLWNTFIRKQRVYADKHVPWACEEFVKVHAKELITPKLLWQWRMFAIDTLCLKYGLICAKTMDKCSIILQKTQEAEEAPEEAAAAAEVAAAAEAEAAVAAAVAAAAAAKVAADAAAAKASAAQGTRKSARTQKKKKQEAAATSKANANGNEPQPMELDEEEH</sequence>
<reference evidence="10 11" key="1">
    <citation type="submission" date="2021-05" db="EMBL/GenBank/DDBJ databases">
        <title>Genome Assembly of Synthetic Allotetraploid Brassica napus Reveals Homoeologous Exchanges between Subgenomes.</title>
        <authorList>
            <person name="Davis J.T."/>
        </authorList>
    </citation>
    <scope>NUCLEOTIDE SEQUENCE [LARGE SCALE GENOMIC DNA]</scope>
    <source>
        <strain evidence="11">cv. Da-Ae</strain>
        <tissue evidence="10">Seedling</tissue>
    </source>
</reference>
<keyword evidence="5" id="KW-0805">Transcription regulation</keyword>
<dbReference type="InterPro" id="IPR019135">
    <property type="entry name" value="Polycomb_protein_VEFS-Box"/>
</dbReference>
<protein>
    <recommendedName>
        <fullName evidence="12">Polycomb protein VEFS-Box domain-containing protein</fullName>
    </recommendedName>
</protein>
<evidence type="ECO:0000313" key="10">
    <source>
        <dbReference type="EMBL" id="KAH0882901.1"/>
    </source>
</evidence>
<name>A0ABQ7ZRL8_BRANA</name>
<organism evidence="10 11">
    <name type="scientific">Brassica napus</name>
    <name type="common">Rape</name>
    <dbReference type="NCBI Taxonomy" id="3708"/>
    <lineage>
        <taxon>Eukaryota</taxon>
        <taxon>Viridiplantae</taxon>
        <taxon>Streptophyta</taxon>
        <taxon>Embryophyta</taxon>
        <taxon>Tracheophyta</taxon>
        <taxon>Spermatophyta</taxon>
        <taxon>Magnoliopsida</taxon>
        <taxon>eudicotyledons</taxon>
        <taxon>Gunneridae</taxon>
        <taxon>Pentapetalae</taxon>
        <taxon>rosids</taxon>
        <taxon>malvids</taxon>
        <taxon>Brassicales</taxon>
        <taxon>Brassicaceae</taxon>
        <taxon>Brassiceae</taxon>
        <taxon>Brassica</taxon>
    </lineage>
</organism>
<keyword evidence="6" id="KW-0804">Transcription</keyword>
<evidence type="ECO:0000256" key="4">
    <source>
        <dbReference type="ARBA" id="ARBA00022833"/>
    </source>
</evidence>
<dbReference type="Pfam" id="PF09733">
    <property type="entry name" value="VEFS-Box"/>
    <property type="match status" value="1"/>
</dbReference>
<dbReference type="CDD" id="cd21553">
    <property type="entry name" value="VEFS-box_EMF2-like"/>
    <property type="match status" value="1"/>
</dbReference>
<evidence type="ECO:0000256" key="1">
    <source>
        <dbReference type="ARBA" id="ARBA00007416"/>
    </source>
</evidence>
<dbReference type="Pfam" id="PF23320">
    <property type="entry name" value="Zn_SUZ12"/>
    <property type="match status" value="1"/>
</dbReference>
<dbReference type="PANTHER" id="PTHR22597:SF24">
    <property type="entry name" value="POLYCOMB GROUP PROTEIN FERTILIZATION-INDEPENDENT SEED 2"/>
    <property type="match status" value="1"/>
</dbReference>
<feature type="domain" description="Polycomb protein VEFS-Box" evidence="8">
    <location>
        <begin position="248"/>
        <end position="368"/>
    </location>
</feature>
<dbReference type="Proteomes" id="UP000824890">
    <property type="component" value="Unassembled WGS sequence"/>
</dbReference>